<name>A0A0V1GZP1_TRIPS</name>
<evidence type="ECO:0000313" key="3">
    <source>
        <dbReference type="Proteomes" id="UP000054805"/>
    </source>
</evidence>
<dbReference type="InterPro" id="IPR008042">
    <property type="entry name" value="Retrotrans_Pao"/>
</dbReference>
<feature type="region of interest" description="Disordered" evidence="1">
    <location>
        <begin position="369"/>
        <end position="392"/>
    </location>
</feature>
<keyword evidence="3" id="KW-1185">Reference proteome</keyword>
<dbReference type="Proteomes" id="UP000054805">
    <property type="component" value="Unassembled WGS sequence"/>
</dbReference>
<dbReference type="InterPro" id="IPR036397">
    <property type="entry name" value="RNaseH_sf"/>
</dbReference>
<dbReference type="AlphaFoldDB" id="A0A0V1GZP1"/>
<dbReference type="PANTHER" id="PTHR47331">
    <property type="entry name" value="PHD-TYPE DOMAIN-CONTAINING PROTEIN"/>
    <property type="match status" value="1"/>
</dbReference>
<dbReference type="EMBL" id="JYDS01000528">
    <property type="protein sequence ID" value="KRZ03558.1"/>
    <property type="molecule type" value="Genomic_DNA"/>
</dbReference>
<feature type="compositionally biased region" description="Basic and acidic residues" evidence="1">
    <location>
        <begin position="378"/>
        <end position="388"/>
    </location>
</feature>
<evidence type="ECO:0000313" key="2">
    <source>
        <dbReference type="EMBL" id="KRZ03558.1"/>
    </source>
</evidence>
<dbReference type="Gene3D" id="3.30.420.10">
    <property type="entry name" value="Ribonuclease H-like superfamily/Ribonuclease H"/>
    <property type="match status" value="1"/>
</dbReference>
<sequence length="638" mass="73111">MFLQVGLREEDRDVCRLLWRKDKLRNPLTTYRLTRVCFRLACSPYLDMQVANHHLSANHDRFGAIADDIKASMYVEDLVVSCDTVAEAKNFVCRSSELLASGRFHLAKWASNVPQVLVDRPTEETHENKPSRLCKTLGVSWNPQEEELTFRPSELVDDDLPVDVECQWRIWKSELDDLPSIALPRAYFPSSPVETSRLGLHGFGDASKAAYSAVVYLKAVKSPENVSVSFVTAKSKVAPLKKLSIPRLELMAALLCARLVCYVRKELPLNVEACHCWSDSLVALGCIRGEACRWKPFMANRVRKIQPGELRMQHHHPCSLCNQVAWTVLVTGSPIGLVDARRPKHPRRRGGSRARMTFYGCRYDDHSSPGRNIHLRSRKDPDRIEESRNAPQHRRVEISPFLDEFGILRVGGLPGRANLDGRTKHLILLPHRDWLIELLIRREHLSTVKRVIRGCTICRRVTAPPFQQRMSELPEMRVEPVGLFVNVGVDFAGPLLIRSDGPNRAIHLELVSDMSIESFFQALHRFIARHGRPVIMQSDNFQTSRKAGRFLQSVFDALNWEAVQRHLDTERARWQFITERAFWCGGYWERMVRSVKAALRKAVGRRMLNFDELRTVLCEVEARINDRPPTLVFDEPQE</sequence>
<dbReference type="GO" id="GO:0006259">
    <property type="term" value="P:DNA metabolic process"/>
    <property type="evidence" value="ECO:0007669"/>
    <property type="project" value="UniProtKB-ARBA"/>
</dbReference>
<dbReference type="SUPFAM" id="SSF56672">
    <property type="entry name" value="DNA/RNA polymerases"/>
    <property type="match status" value="1"/>
</dbReference>
<dbReference type="SUPFAM" id="SSF53098">
    <property type="entry name" value="Ribonuclease H-like"/>
    <property type="match status" value="1"/>
</dbReference>
<evidence type="ECO:0000256" key="1">
    <source>
        <dbReference type="SAM" id="MobiDB-lite"/>
    </source>
</evidence>
<protein>
    <recommendedName>
        <fullName evidence="4">Integrase catalytic domain-containing protein</fullName>
    </recommendedName>
</protein>
<organism evidence="2 3">
    <name type="scientific">Trichinella pseudospiralis</name>
    <name type="common">Parasitic roundworm</name>
    <dbReference type="NCBI Taxonomy" id="6337"/>
    <lineage>
        <taxon>Eukaryota</taxon>
        <taxon>Metazoa</taxon>
        <taxon>Ecdysozoa</taxon>
        <taxon>Nematoda</taxon>
        <taxon>Enoplea</taxon>
        <taxon>Dorylaimia</taxon>
        <taxon>Trichinellida</taxon>
        <taxon>Trichinellidae</taxon>
        <taxon>Trichinella</taxon>
    </lineage>
</organism>
<evidence type="ECO:0008006" key="4">
    <source>
        <dbReference type="Google" id="ProtNLM"/>
    </source>
</evidence>
<dbReference type="Pfam" id="PF05380">
    <property type="entry name" value="Peptidase_A17"/>
    <property type="match status" value="1"/>
</dbReference>
<proteinExistence type="predicted"/>
<comment type="caution">
    <text evidence="2">The sequence shown here is derived from an EMBL/GenBank/DDBJ whole genome shotgun (WGS) entry which is preliminary data.</text>
</comment>
<dbReference type="InterPro" id="IPR012337">
    <property type="entry name" value="RNaseH-like_sf"/>
</dbReference>
<accession>A0A0V1GZP1</accession>
<reference evidence="2 3" key="1">
    <citation type="submission" date="2015-01" db="EMBL/GenBank/DDBJ databases">
        <title>Evolution of Trichinella species and genotypes.</title>
        <authorList>
            <person name="Korhonen P.K."/>
            <person name="Edoardo P."/>
            <person name="Giuseppe L.R."/>
            <person name="Gasser R.B."/>
        </authorList>
    </citation>
    <scope>NUCLEOTIDE SEQUENCE [LARGE SCALE GENOMIC DNA]</scope>
    <source>
        <strain evidence="2">ISS588</strain>
    </source>
</reference>
<gene>
    <name evidence="2" type="ORF">T4B_11636</name>
</gene>
<dbReference type="GO" id="GO:0003676">
    <property type="term" value="F:nucleic acid binding"/>
    <property type="evidence" value="ECO:0007669"/>
    <property type="project" value="InterPro"/>
</dbReference>
<dbReference type="PANTHER" id="PTHR47331:SF1">
    <property type="entry name" value="GAG-LIKE PROTEIN"/>
    <property type="match status" value="1"/>
</dbReference>
<dbReference type="GO" id="GO:0042575">
    <property type="term" value="C:DNA polymerase complex"/>
    <property type="evidence" value="ECO:0007669"/>
    <property type="project" value="UniProtKB-ARBA"/>
</dbReference>
<dbReference type="InterPro" id="IPR043502">
    <property type="entry name" value="DNA/RNA_pol_sf"/>
</dbReference>